<dbReference type="KEGG" id="psuu:Psuf_080470"/>
<keyword evidence="3" id="KW-1185">Reference proteome</keyword>
<feature type="region of interest" description="Disordered" evidence="1">
    <location>
        <begin position="44"/>
        <end position="86"/>
    </location>
</feature>
<dbReference type="Proteomes" id="UP000503011">
    <property type="component" value="Chromosome"/>
</dbReference>
<dbReference type="AlphaFoldDB" id="A0A6F8YXF8"/>
<reference evidence="2 3" key="1">
    <citation type="submission" date="2020-03" db="EMBL/GenBank/DDBJ databases">
        <title>Whole genome shotgun sequence of Phytohabitans suffuscus NBRC 105367.</title>
        <authorList>
            <person name="Komaki H."/>
            <person name="Tamura T."/>
        </authorList>
    </citation>
    <scope>NUCLEOTIDE SEQUENCE [LARGE SCALE GENOMIC DNA]</scope>
    <source>
        <strain evidence="2 3">NBRC 105367</strain>
    </source>
</reference>
<accession>A0A6F8YXF8</accession>
<organism evidence="2 3">
    <name type="scientific">Phytohabitans suffuscus</name>
    <dbReference type="NCBI Taxonomy" id="624315"/>
    <lineage>
        <taxon>Bacteria</taxon>
        <taxon>Bacillati</taxon>
        <taxon>Actinomycetota</taxon>
        <taxon>Actinomycetes</taxon>
        <taxon>Micromonosporales</taxon>
        <taxon>Micromonosporaceae</taxon>
    </lineage>
</organism>
<sequence>MLLARLLPHVPDGWLPAPALSLGLRLIHPPAAALYYLAWAAASTARSPRSGVRAGGPGRRRATRRGRHAHASRRHPHRPVLPRGGARRVRPPLAVCGAAVGAWRAAAWLVGAGKSVAGGVSQR</sequence>
<gene>
    <name evidence="2" type="ORF">Psuf_080470</name>
</gene>
<proteinExistence type="predicted"/>
<protein>
    <submittedName>
        <fullName evidence="2">Uncharacterized protein</fullName>
    </submittedName>
</protein>
<evidence type="ECO:0000256" key="1">
    <source>
        <dbReference type="SAM" id="MobiDB-lite"/>
    </source>
</evidence>
<evidence type="ECO:0000313" key="3">
    <source>
        <dbReference type="Proteomes" id="UP000503011"/>
    </source>
</evidence>
<name>A0A6F8YXF8_9ACTN</name>
<evidence type="ECO:0000313" key="2">
    <source>
        <dbReference type="EMBL" id="BCB90734.1"/>
    </source>
</evidence>
<dbReference type="EMBL" id="AP022871">
    <property type="protein sequence ID" value="BCB90734.1"/>
    <property type="molecule type" value="Genomic_DNA"/>
</dbReference>
<reference evidence="2 3" key="2">
    <citation type="submission" date="2020-03" db="EMBL/GenBank/DDBJ databases">
        <authorList>
            <person name="Ichikawa N."/>
            <person name="Kimura A."/>
            <person name="Kitahashi Y."/>
            <person name="Uohara A."/>
        </authorList>
    </citation>
    <scope>NUCLEOTIDE SEQUENCE [LARGE SCALE GENOMIC DNA]</scope>
    <source>
        <strain evidence="2 3">NBRC 105367</strain>
    </source>
</reference>
<feature type="compositionally biased region" description="Basic residues" evidence="1">
    <location>
        <begin position="58"/>
        <end position="86"/>
    </location>
</feature>